<dbReference type="PANTHER" id="PTHR24173">
    <property type="entry name" value="ANKYRIN REPEAT CONTAINING"/>
    <property type="match status" value="1"/>
</dbReference>
<feature type="compositionally biased region" description="Polar residues" evidence="4">
    <location>
        <begin position="66"/>
        <end position="80"/>
    </location>
</feature>
<dbReference type="EMBL" id="KN848064">
    <property type="protein sequence ID" value="KIY02386.1"/>
    <property type="molecule type" value="Genomic_DNA"/>
</dbReference>
<keyword evidence="2 3" id="KW-0040">ANK repeat</keyword>
<protein>
    <submittedName>
        <fullName evidence="5">Uncharacterized protein</fullName>
    </submittedName>
</protein>
<evidence type="ECO:0000313" key="5">
    <source>
        <dbReference type="EMBL" id="KIY02386.1"/>
    </source>
</evidence>
<dbReference type="Proteomes" id="UP000053411">
    <property type="component" value="Unassembled WGS sequence"/>
</dbReference>
<dbReference type="GeneID" id="27708270"/>
<organism evidence="5 6">
    <name type="scientific">Fonsecaea multimorphosa CBS 102226</name>
    <dbReference type="NCBI Taxonomy" id="1442371"/>
    <lineage>
        <taxon>Eukaryota</taxon>
        <taxon>Fungi</taxon>
        <taxon>Dikarya</taxon>
        <taxon>Ascomycota</taxon>
        <taxon>Pezizomycotina</taxon>
        <taxon>Eurotiomycetes</taxon>
        <taxon>Chaetothyriomycetidae</taxon>
        <taxon>Chaetothyriales</taxon>
        <taxon>Herpotrichiellaceae</taxon>
        <taxon>Fonsecaea</taxon>
    </lineage>
</organism>
<dbReference type="PRINTS" id="PR01415">
    <property type="entry name" value="ANKYRIN"/>
</dbReference>
<reference evidence="5 6" key="1">
    <citation type="submission" date="2015-01" db="EMBL/GenBank/DDBJ databases">
        <title>The Genome Sequence of Fonsecaea multimorphosa CBS 102226.</title>
        <authorList>
            <consortium name="The Broad Institute Genomics Platform"/>
            <person name="Cuomo C."/>
            <person name="de Hoog S."/>
            <person name="Gorbushina A."/>
            <person name="Stielow B."/>
            <person name="Teixiera M."/>
            <person name="Abouelleil A."/>
            <person name="Chapman S.B."/>
            <person name="Priest M."/>
            <person name="Young S.K."/>
            <person name="Wortman J."/>
            <person name="Nusbaum C."/>
            <person name="Birren B."/>
        </authorList>
    </citation>
    <scope>NUCLEOTIDE SEQUENCE [LARGE SCALE GENOMIC DNA]</scope>
    <source>
        <strain evidence="5 6">CBS 102226</strain>
    </source>
</reference>
<dbReference type="OrthoDB" id="4807664at2759"/>
<evidence type="ECO:0000256" key="3">
    <source>
        <dbReference type="PROSITE-ProRule" id="PRU00023"/>
    </source>
</evidence>
<dbReference type="AlphaFoldDB" id="A0A0D2HKJ6"/>
<dbReference type="Pfam" id="PF12796">
    <property type="entry name" value="Ank_2"/>
    <property type="match status" value="1"/>
</dbReference>
<feature type="repeat" description="ANK" evidence="3">
    <location>
        <begin position="199"/>
        <end position="231"/>
    </location>
</feature>
<dbReference type="PROSITE" id="PS50088">
    <property type="entry name" value="ANK_REPEAT"/>
    <property type="match status" value="2"/>
</dbReference>
<dbReference type="InterPro" id="IPR002110">
    <property type="entry name" value="Ankyrin_rpt"/>
</dbReference>
<feature type="region of interest" description="Disordered" evidence="4">
    <location>
        <begin position="66"/>
        <end position="132"/>
    </location>
</feature>
<evidence type="ECO:0000256" key="2">
    <source>
        <dbReference type="ARBA" id="ARBA00023043"/>
    </source>
</evidence>
<feature type="compositionally biased region" description="Basic and acidic residues" evidence="4">
    <location>
        <begin position="90"/>
        <end position="102"/>
    </location>
</feature>
<dbReference type="PROSITE" id="PS50297">
    <property type="entry name" value="ANK_REP_REGION"/>
    <property type="match status" value="2"/>
</dbReference>
<evidence type="ECO:0000256" key="1">
    <source>
        <dbReference type="ARBA" id="ARBA00022737"/>
    </source>
</evidence>
<proteinExistence type="predicted"/>
<evidence type="ECO:0000256" key="4">
    <source>
        <dbReference type="SAM" id="MobiDB-lite"/>
    </source>
</evidence>
<dbReference type="SMART" id="SM00248">
    <property type="entry name" value="ANK"/>
    <property type="match status" value="2"/>
</dbReference>
<dbReference type="InterPro" id="IPR036770">
    <property type="entry name" value="Ankyrin_rpt-contain_sf"/>
</dbReference>
<keyword evidence="6" id="KW-1185">Reference proteome</keyword>
<dbReference type="SUPFAM" id="SSF48403">
    <property type="entry name" value="Ankyrin repeat"/>
    <property type="match status" value="1"/>
</dbReference>
<keyword evidence="1" id="KW-0677">Repeat</keyword>
<evidence type="ECO:0000313" key="6">
    <source>
        <dbReference type="Proteomes" id="UP000053411"/>
    </source>
</evidence>
<accession>A0A0D2HKJ6</accession>
<sequence>MLETFAQQARQLLSDAVDLELGEPRCPECSHCRGLENNHDVEASQVVDAPTPTSQDCHQNIVMDSLNFSDSSHGTSQENPPTIPAGISKEGTRSLRPFELRNLRSTSLPSLKDDLSEGRATTTGVTTTTPNQNLPLKLRDDPANFNAVQTPLSDQTFVDYMDLSSFEFLNNHSSTATMTPSEESVPVTVPSLPCQDTVQGSAALHLAAREGRARILSILLRTGLRVDSRDERGRTPLHHCASHGHSEAAEVLLAAGANINAVDVDGVSVIIAAVKSGSEKMVELLLNCQR</sequence>
<dbReference type="STRING" id="1442371.A0A0D2HKJ6"/>
<dbReference type="VEuPathDB" id="FungiDB:Z520_02524"/>
<name>A0A0D2HKJ6_9EURO</name>
<gene>
    <name evidence="5" type="ORF">Z520_02524</name>
</gene>
<dbReference type="RefSeq" id="XP_016636508.1">
    <property type="nucleotide sequence ID" value="XM_016773038.1"/>
</dbReference>
<feature type="repeat" description="ANK" evidence="3">
    <location>
        <begin position="232"/>
        <end position="264"/>
    </location>
</feature>
<dbReference type="PANTHER" id="PTHR24173:SF74">
    <property type="entry name" value="ANKYRIN REPEAT DOMAIN-CONTAINING PROTEIN 16"/>
    <property type="match status" value="1"/>
</dbReference>
<dbReference type="Gene3D" id="1.25.40.20">
    <property type="entry name" value="Ankyrin repeat-containing domain"/>
    <property type="match status" value="1"/>
</dbReference>